<evidence type="ECO:0000259" key="3">
    <source>
        <dbReference type="SMART" id="SM00560"/>
    </source>
</evidence>
<dbReference type="Pfam" id="PF13385">
    <property type="entry name" value="Laminin_G_3"/>
    <property type="match status" value="1"/>
</dbReference>
<accession>X1V5M9</accession>
<feature type="non-terminal residue" evidence="4">
    <location>
        <position position="214"/>
    </location>
</feature>
<dbReference type="AlphaFoldDB" id="X1V5M9"/>
<evidence type="ECO:0000313" key="4">
    <source>
        <dbReference type="EMBL" id="GAJ25103.1"/>
    </source>
</evidence>
<sequence length="214" mass="23089">NEGEVAFNDIYEAVEIGTTGFNPTQGTIALWAKGADFSGVRYIFGHTIGSWSNRIQLYINEGELGLGLGDSHTTRTDIQTLTPQIWYHVTLTWNGTNYVVYVDGVARASGTYTGLTALNTLADIGNTGNTSYRNEAFNGIIDEVRIYNRALTDDEVSNLALAFLPIGDKTVQEGSNLSFAVRTMGTNVVVDINDHNLPSVPSFFPMGGGVGVLV</sequence>
<name>X1V5M9_9ZZZZ</name>
<feature type="non-terminal residue" evidence="4">
    <location>
        <position position="1"/>
    </location>
</feature>
<feature type="domain" description="LamG-like jellyroll fold" evidence="3">
    <location>
        <begin position="24"/>
        <end position="154"/>
    </location>
</feature>
<dbReference type="SMART" id="SM00560">
    <property type="entry name" value="LamGL"/>
    <property type="match status" value="1"/>
</dbReference>
<keyword evidence="2" id="KW-1015">Disulfide bond</keyword>
<dbReference type="EMBL" id="BARW01036317">
    <property type="protein sequence ID" value="GAJ25103.1"/>
    <property type="molecule type" value="Genomic_DNA"/>
</dbReference>
<evidence type="ECO:0000256" key="2">
    <source>
        <dbReference type="ARBA" id="ARBA00023157"/>
    </source>
</evidence>
<evidence type="ECO:0000256" key="1">
    <source>
        <dbReference type="ARBA" id="ARBA00022729"/>
    </source>
</evidence>
<reference evidence="4" key="1">
    <citation type="journal article" date="2014" name="Front. Microbiol.">
        <title>High frequency of phylogenetically diverse reductive dehalogenase-homologous genes in deep subseafloor sedimentary metagenomes.</title>
        <authorList>
            <person name="Kawai M."/>
            <person name="Futagami T."/>
            <person name="Toyoda A."/>
            <person name="Takaki Y."/>
            <person name="Nishi S."/>
            <person name="Hori S."/>
            <person name="Arai W."/>
            <person name="Tsubouchi T."/>
            <person name="Morono Y."/>
            <person name="Uchiyama I."/>
            <person name="Ito T."/>
            <person name="Fujiyama A."/>
            <person name="Inagaki F."/>
            <person name="Takami H."/>
        </authorList>
    </citation>
    <scope>NUCLEOTIDE SEQUENCE</scope>
    <source>
        <strain evidence="4">Expedition CK06-06</strain>
    </source>
</reference>
<proteinExistence type="predicted"/>
<organism evidence="4">
    <name type="scientific">marine sediment metagenome</name>
    <dbReference type="NCBI Taxonomy" id="412755"/>
    <lineage>
        <taxon>unclassified sequences</taxon>
        <taxon>metagenomes</taxon>
        <taxon>ecological metagenomes</taxon>
    </lineage>
</organism>
<protein>
    <recommendedName>
        <fullName evidence="3">LamG-like jellyroll fold domain-containing protein</fullName>
    </recommendedName>
</protein>
<dbReference type="InterPro" id="IPR006558">
    <property type="entry name" value="LamG-like"/>
</dbReference>
<dbReference type="SUPFAM" id="SSF49899">
    <property type="entry name" value="Concanavalin A-like lectins/glucanases"/>
    <property type="match status" value="1"/>
</dbReference>
<dbReference type="Gene3D" id="2.60.120.200">
    <property type="match status" value="1"/>
</dbReference>
<keyword evidence="1" id="KW-0732">Signal</keyword>
<comment type="caution">
    <text evidence="4">The sequence shown here is derived from an EMBL/GenBank/DDBJ whole genome shotgun (WGS) entry which is preliminary data.</text>
</comment>
<gene>
    <name evidence="4" type="ORF">S12H4_56401</name>
</gene>
<dbReference type="InterPro" id="IPR013320">
    <property type="entry name" value="ConA-like_dom_sf"/>
</dbReference>